<evidence type="ECO:0000256" key="1">
    <source>
        <dbReference type="SAM" id="Phobius"/>
    </source>
</evidence>
<dbReference type="AlphaFoldDB" id="A0A3M7R567"/>
<accession>A0A3M7R567</accession>
<gene>
    <name evidence="2" type="ORF">BpHYR1_039323</name>
</gene>
<evidence type="ECO:0000313" key="3">
    <source>
        <dbReference type="Proteomes" id="UP000276133"/>
    </source>
</evidence>
<keyword evidence="1" id="KW-0472">Membrane</keyword>
<organism evidence="2 3">
    <name type="scientific">Brachionus plicatilis</name>
    <name type="common">Marine rotifer</name>
    <name type="synonym">Brachionus muelleri</name>
    <dbReference type="NCBI Taxonomy" id="10195"/>
    <lineage>
        <taxon>Eukaryota</taxon>
        <taxon>Metazoa</taxon>
        <taxon>Spiralia</taxon>
        <taxon>Gnathifera</taxon>
        <taxon>Rotifera</taxon>
        <taxon>Eurotatoria</taxon>
        <taxon>Monogononta</taxon>
        <taxon>Pseudotrocha</taxon>
        <taxon>Ploima</taxon>
        <taxon>Brachionidae</taxon>
        <taxon>Brachionus</taxon>
    </lineage>
</organism>
<reference evidence="2 3" key="1">
    <citation type="journal article" date="2018" name="Sci. Rep.">
        <title>Genomic signatures of local adaptation to the degree of environmental predictability in rotifers.</title>
        <authorList>
            <person name="Franch-Gras L."/>
            <person name="Hahn C."/>
            <person name="Garcia-Roger E.M."/>
            <person name="Carmona M.J."/>
            <person name="Serra M."/>
            <person name="Gomez A."/>
        </authorList>
    </citation>
    <scope>NUCLEOTIDE SEQUENCE [LARGE SCALE GENOMIC DNA]</scope>
    <source>
        <strain evidence="2">HYR1</strain>
    </source>
</reference>
<keyword evidence="3" id="KW-1185">Reference proteome</keyword>
<proteinExistence type="predicted"/>
<evidence type="ECO:0000313" key="2">
    <source>
        <dbReference type="EMBL" id="RNA18743.1"/>
    </source>
</evidence>
<comment type="caution">
    <text evidence="2">The sequence shown here is derived from an EMBL/GenBank/DDBJ whole genome shotgun (WGS) entry which is preliminary data.</text>
</comment>
<sequence length="104" mass="11694">MDRMDAVTCSVESGFEKDWSSGSSKPCGSNPPSTPMASLVIFFSGSSTLEYVLQLFINISFTVVVLKSDFFVQYSPILKFFGRYSIKFLFLILLTNRKIAIRDI</sequence>
<dbReference type="Proteomes" id="UP000276133">
    <property type="component" value="Unassembled WGS sequence"/>
</dbReference>
<keyword evidence="1" id="KW-0812">Transmembrane</keyword>
<feature type="transmembrane region" description="Helical" evidence="1">
    <location>
        <begin position="39"/>
        <end position="57"/>
    </location>
</feature>
<keyword evidence="1" id="KW-1133">Transmembrane helix</keyword>
<name>A0A3M7R567_BRAPC</name>
<protein>
    <submittedName>
        <fullName evidence="2">Uncharacterized protein</fullName>
    </submittedName>
</protein>
<feature type="transmembrane region" description="Helical" evidence="1">
    <location>
        <begin position="77"/>
        <end position="95"/>
    </location>
</feature>
<dbReference type="EMBL" id="REGN01004178">
    <property type="protein sequence ID" value="RNA18743.1"/>
    <property type="molecule type" value="Genomic_DNA"/>
</dbReference>